<dbReference type="AlphaFoldDB" id="A0A815VMM2"/>
<dbReference type="OrthoDB" id="10053180at2759"/>
<protein>
    <submittedName>
        <fullName evidence="1">Uncharacterized protein</fullName>
    </submittedName>
</protein>
<dbReference type="Proteomes" id="UP000663852">
    <property type="component" value="Unassembled WGS sequence"/>
</dbReference>
<name>A0A815VMM2_ADIRI</name>
<evidence type="ECO:0000313" key="1">
    <source>
        <dbReference type="EMBL" id="CAF1537171.1"/>
    </source>
</evidence>
<evidence type="ECO:0000313" key="4">
    <source>
        <dbReference type="Proteomes" id="UP000663852"/>
    </source>
</evidence>
<accession>A0A815VMM2</accession>
<comment type="caution">
    <text evidence="1">The sequence shown here is derived from an EMBL/GenBank/DDBJ whole genome shotgun (WGS) entry which is preliminary data.</text>
</comment>
<sequence length="151" mass="16321">MTGSAPLLLTPVNSSVCFLLDNSTNVQTTYLSALTTSSPTFNHSKSASSARNCYYKAVQVSVSISGVYSISSNSTIDTVGYLYNNTFNYQNPNQDILISGDDEGGNRQFMLAIILQPMKNYTLVVTTYQQNITGSFRLIAIGAGSTVFVDL</sequence>
<proteinExistence type="predicted"/>
<dbReference type="EMBL" id="CAJNOR010011791">
    <property type="protein sequence ID" value="CAF1663747.1"/>
    <property type="molecule type" value="Genomic_DNA"/>
</dbReference>
<dbReference type="EMBL" id="CAJNOJ010000984">
    <property type="protein sequence ID" value="CAF1537171.1"/>
    <property type="molecule type" value="Genomic_DNA"/>
</dbReference>
<keyword evidence="3" id="KW-1185">Reference proteome</keyword>
<organism evidence="1 4">
    <name type="scientific">Adineta ricciae</name>
    <name type="common">Rotifer</name>
    <dbReference type="NCBI Taxonomy" id="249248"/>
    <lineage>
        <taxon>Eukaryota</taxon>
        <taxon>Metazoa</taxon>
        <taxon>Spiralia</taxon>
        <taxon>Gnathifera</taxon>
        <taxon>Rotifera</taxon>
        <taxon>Eurotatoria</taxon>
        <taxon>Bdelloidea</taxon>
        <taxon>Adinetida</taxon>
        <taxon>Adinetidae</taxon>
        <taxon>Adineta</taxon>
    </lineage>
</organism>
<dbReference type="Proteomes" id="UP000663828">
    <property type="component" value="Unassembled WGS sequence"/>
</dbReference>
<evidence type="ECO:0000313" key="2">
    <source>
        <dbReference type="EMBL" id="CAF1663747.1"/>
    </source>
</evidence>
<gene>
    <name evidence="1" type="ORF">EDS130_LOCUS45040</name>
    <name evidence="2" type="ORF">XAT740_LOCUS57377</name>
</gene>
<reference evidence="1" key="1">
    <citation type="submission" date="2021-02" db="EMBL/GenBank/DDBJ databases">
        <authorList>
            <person name="Nowell W R."/>
        </authorList>
    </citation>
    <scope>NUCLEOTIDE SEQUENCE</scope>
</reference>
<evidence type="ECO:0000313" key="3">
    <source>
        <dbReference type="Proteomes" id="UP000663828"/>
    </source>
</evidence>